<name>A0ABV0KQ95_9CYAN</name>
<keyword evidence="1" id="KW-1133">Transmembrane helix</keyword>
<dbReference type="Proteomes" id="UP001476950">
    <property type="component" value="Unassembled WGS sequence"/>
</dbReference>
<keyword evidence="3" id="KW-1185">Reference proteome</keyword>
<comment type="caution">
    <text evidence="2">The sequence shown here is derived from an EMBL/GenBank/DDBJ whole genome shotgun (WGS) entry which is preliminary data.</text>
</comment>
<dbReference type="EMBL" id="JAMPLM010000033">
    <property type="protein sequence ID" value="MEP1061413.1"/>
    <property type="molecule type" value="Genomic_DNA"/>
</dbReference>
<proteinExistence type="predicted"/>
<evidence type="ECO:0000313" key="2">
    <source>
        <dbReference type="EMBL" id="MEP1061413.1"/>
    </source>
</evidence>
<dbReference type="RefSeq" id="WP_190447232.1">
    <property type="nucleotide sequence ID" value="NZ_JAMPLM010000033.1"/>
</dbReference>
<feature type="transmembrane region" description="Helical" evidence="1">
    <location>
        <begin position="108"/>
        <end position="127"/>
    </location>
</feature>
<feature type="transmembrane region" description="Helical" evidence="1">
    <location>
        <begin position="260"/>
        <end position="283"/>
    </location>
</feature>
<dbReference type="InterPro" id="IPR002798">
    <property type="entry name" value="SpoIIM-like"/>
</dbReference>
<reference evidence="2 3" key="1">
    <citation type="submission" date="2022-04" db="EMBL/GenBank/DDBJ databases">
        <title>Positive selection, recombination, and allopatry shape intraspecific diversity of widespread and dominant cyanobacteria.</title>
        <authorList>
            <person name="Wei J."/>
            <person name="Shu W."/>
            <person name="Hu C."/>
        </authorList>
    </citation>
    <scope>NUCLEOTIDE SEQUENCE [LARGE SCALE GENOMIC DNA]</scope>
    <source>
        <strain evidence="2 3">AS-A4</strain>
    </source>
</reference>
<dbReference type="PANTHER" id="PTHR35337">
    <property type="entry name" value="SLR1478 PROTEIN"/>
    <property type="match status" value="1"/>
</dbReference>
<organism evidence="2 3">
    <name type="scientific">Stenomitos frigidus AS-A4</name>
    <dbReference type="NCBI Taxonomy" id="2933935"/>
    <lineage>
        <taxon>Bacteria</taxon>
        <taxon>Bacillati</taxon>
        <taxon>Cyanobacteriota</taxon>
        <taxon>Cyanophyceae</taxon>
        <taxon>Leptolyngbyales</taxon>
        <taxon>Leptolyngbyaceae</taxon>
        <taxon>Stenomitos</taxon>
    </lineage>
</organism>
<evidence type="ECO:0000313" key="3">
    <source>
        <dbReference type="Proteomes" id="UP001476950"/>
    </source>
</evidence>
<dbReference type="PANTHER" id="PTHR35337:SF1">
    <property type="entry name" value="SLR1478 PROTEIN"/>
    <property type="match status" value="1"/>
</dbReference>
<evidence type="ECO:0000256" key="1">
    <source>
        <dbReference type="SAM" id="Phobius"/>
    </source>
</evidence>
<feature type="transmembrane region" description="Helical" evidence="1">
    <location>
        <begin position="177"/>
        <end position="209"/>
    </location>
</feature>
<accession>A0ABV0KQ95</accession>
<feature type="transmembrane region" description="Helical" evidence="1">
    <location>
        <begin position="229"/>
        <end position="248"/>
    </location>
</feature>
<sequence>MNIQRWLARRQPSWGELDTLLKKAEKQGLKALDANEIRQLASLYRSTAADLARARTHEVGDLIVQDLQTLATRSYTQIYQGSRRQEWQALWLFYRWGFPAVVQQSRGYIALAAGLFVIAGLVSWWLAWRDPAFLALVVPAAMIEQVRDRGELWMGSIVGIEPFASTNIMINNIKVSFAAVAGGMTGGLFTTYAMLLNGTLIGTIGTLVGQNNLALPFWAFVFPHGALELPAIFLAGGAGFLLARALLFPGVYKRSEALKLYGIQAVQLVYGIVPMLVIAGIIEGFFSPNPAVPDVLKYGVGIALFTALVWYLRQKPGDRLEVKR</sequence>
<dbReference type="Pfam" id="PF01944">
    <property type="entry name" value="SpoIIM"/>
    <property type="match status" value="1"/>
</dbReference>
<gene>
    <name evidence="2" type="ORF">NDI38_23570</name>
</gene>
<keyword evidence="1" id="KW-0812">Transmembrane</keyword>
<protein>
    <submittedName>
        <fullName evidence="2">Stage II sporulation protein M</fullName>
    </submittedName>
</protein>
<keyword evidence="1" id="KW-0472">Membrane</keyword>
<feature type="transmembrane region" description="Helical" evidence="1">
    <location>
        <begin position="295"/>
        <end position="312"/>
    </location>
</feature>